<organism evidence="2 3">
    <name type="scientific">Elysia crispata</name>
    <name type="common">lettuce slug</name>
    <dbReference type="NCBI Taxonomy" id="231223"/>
    <lineage>
        <taxon>Eukaryota</taxon>
        <taxon>Metazoa</taxon>
        <taxon>Spiralia</taxon>
        <taxon>Lophotrochozoa</taxon>
        <taxon>Mollusca</taxon>
        <taxon>Gastropoda</taxon>
        <taxon>Heterobranchia</taxon>
        <taxon>Euthyneura</taxon>
        <taxon>Panpulmonata</taxon>
        <taxon>Sacoglossa</taxon>
        <taxon>Placobranchoidea</taxon>
        <taxon>Plakobranchidae</taxon>
        <taxon>Elysia</taxon>
    </lineage>
</organism>
<evidence type="ECO:0000313" key="2">
    <source>
        <dbReference type="EMBL" id="KAK3780442.1"/>
    </source>
</evidence>
<feature type="region of interest" description="Disordered" evidence="1">
    <location>
        <begin position="60"/>
        <end position="79"/>
    </location>
</feature>
<sequence length="280" mass="30547">MDHTREGDSRISTADFEPGGYGSHQGRRLWITPGKVTLESALQTLSQEVMDHTREGDSRISTADFEPGGYGSHQGRNGCRISTAGDRKVTLESALQTLSQEVMDHTREGDSRISTADFEPGGYGSHQGRRIWITPGKVTLESALQTLSQEVMDHTREGDSRISTADFEPGGYGSHQGRKDGSDGGDAGSSHVLGVWLGKMVVMEVMLVAAMYLNKLDTDRKKKVSAKWRGIKRKDETPGSAATDERFELTTFGSYKPQSVRSIGTPSAVHALLDKHQLVP</sequence>
<evidence type="ECO:0000256" key="1">
    <source>
        <dbReference type="SAM" id="MobiDB-lite"/>
    </source>
</evidence>
<dbReference type="Proteomes" id="UP001283361">
    <property type="component" value="Unassembled WGS sequence"/>
</dbReference>
<proteinExistence type="predicted"/>
<protein>
    <submittedName>
        <fullName evidence="2">Uncharacterized protein</fullName>
    </submittedName>
</protein>
<name>A0AAE1A3S1_9GAST</name>
<reference evidence="2" key="1">
    <citation type="journal article" date="2023" name="G3 (Bethesda)">
        <title>A reference genome for the long-term kleptoplast-retaining sea slug Elysia crispata morphotype clarki.</title>
        <authorList>
            <person name="Eastman K.E."/>
            <person name="Pendleton A.L."/>
            <person name="Shaikh M.A."/>
            <person name="Suttiyut T."/>
            <person name="Ogas R."/>
            <person name="Tomko P."/>
            <person name="Gavelis G."/>
            <person name="Widhalm J.R."/>
            <person name="Wisecaver J.H."/>
        </authorList>
    </citation>
    <scope>NUCLEOTIDE SEQUENCE</scope>
    <source>
        <strain evidence="2">ECLA1</strain>
    </source>
</reference>
<dbReference type="EMBL" id="JAWDGP010002725">
    <property type="protein sequence ID" value="KAK3780442.1"/>
    <property type="molecule type" value="Genomic_DNA"/>
</dbReference>
<keyword evidence="3" id="KW-1185">Reference proteome</keyword>
<feature type="region of interest" description="Disordered" evidence="1">
    <location>
        <begin position="153"/>
        <end position="187"/>
    </location>
</feature>
<comment type="caution">
    <text evidence="2">The sequence shown here is derived from an EMBL/GenBank/DDBJ whole genome shotgun (WGS) entry which is preliminary data.</text>
</comment>
<feature type="region of interest" description="Disordered" evidence="1">
    <location>
        <begin position="1"/>
        <end position="28"/>
    </location>
</feature>
<gene>
    <name evidence="2" type="ORF">RRG08_001906</name>
</gene>
<evidence type="ECO:0000313" key="3">
    <source>
        <dbReference type="Proteomes" id="UP001283361"/>
    </source>
</evidence>
<accession>A0AAE1A3S1</accession>
<dbReference type="AlphaFoldDB" id="A0AAE1A3S1"/>